<dbReference type="STRING" id="1291518.A0A0D9NQY0"/>
<sequence>MYWPTWLTWYKKPEYRNIKEYSDAIRSGKRDYSPDRSGCVIPPKLRLDRVLGNKTCSPMSLFDFYMYLKHIEFSEENLEFYMWYKNYQRCYNGPSAQGKRDCLGISDNASPNTSTLHMSTPTETKHVDVSAGAVERVLSQIRQLLGASATCTSGTKCKLTCVDDAESCEAGDDKLPKHSKSDDAYRDQVLAIARTFLLPGSPKELNIPCHMRSQVLADIETSSHPSHLEPVADHVYQLLQHCSHRNFVRLGIANGTFETVCVATGLGIVLIVAGLLTVLLLAFTPSRGSHSPWTVFASWPMLWLGMSLVLSGLRGSCFFLLLFSRRQPLPWERFADEESGRLRRTARLGFLSRLMIFDNKVRVKDLHLRRLQHKIVIQSLVGGATFASLGVLLFIFLPVWRTS</sequence>
<feature type="transmembrane region" description="Helical" evidence="1">
    <location>
        <begin position="375"/>
        <end position="400"/>
    </location>
</feature>
<evidence type="ECO:0000313" key="4">
    <source>
        <dbReference type="Proteomes" id="UP000054544"/>
    </source>
</evidence>
<dbReference type="InterPro" id="IPR036305">
    <property type="entry name" value="RGS_sf"/>
</dbReference>
<gene>
    <name evidence="3" type="ORF">H634G_08366</name>
</gene>
<dbReference type="InterPro" id="IPR016137">
    <property type="entry name" value="RGS"/>
</dbReference>
<keyword evidence="1" id="KW-0812">Transmembrane</keyword>
<evidence type="ECO:0000256" key="1">
    <source>
        <dbReference type="SAM" id="Phobius"/>
    </source>
</evidence>
<protein>
    <recommendedName>
        <fullName evidence="2">RGS domain-containing protein</fullName>
    </recommendedName>
</protein>
<evidence type="ECO:0000313" key="3">
    <source>
        <dbReference type="EMBL" id="KJK76306.1"/>
    </source>
</evidence>
<feature type="transmembrane region" description="Helical" evidence="1">
    <location>
        <begin position="303"/>
        <end position="323"/>
    </location>
</feature>
<dbReference type="SUPFAM" id="SSF48097">
    <property type="entry name" value="Regulator of G-protein signaling, RGS"/>
    <property type="match status" value="1"/>
</dbReference>
<dbReference type="InterPro" id="IPR044926">
    <property type="entry name" value="RGS_subdomain_2"/>
</dbReference>
<dbReference type="EMBL" id="KE384745">
    <property type="protein sequence ID" value="KJK76306.1"/>
    <property type="molecule type" value="Genomic_DNA"/>
</dbReference>
<keyword evidence="1" id="KW-1133">Transmembrane helix</keyword>
<feature type="domain" description="RGS" evidence="2">
    <location>
        <begin position="178"/>
        <end position="249"/>
    </location>
</feature>
<feature type="transmembrane region" description="Helical" evidence="1">
    <location>
        <begin position="259"/>
        <end position="283"/>
    </location>
</feature>
<dbReference type="AlphaFoldDB" id="A0A0D9NQY0"/>
<dbReference type="PANTHER" id="PTHR39466:SF1">
    <property type="entry name" value="RGS DOMAIN-CONTAINING PROTEIN"/>
    <property type="match status" value="1"/>
</dbReference>
<accession>A0A0D9NQY0</accession>
<dbReference type="OrthoDB" id="3232309at2759"/>
<reference evidence="4" key="1">
    <citation type="journal article" date="2014" name="BMC Genomics">
        <title>The genome sequence of the biocontrol fungus Metarhizium anisopliae and comparative genomics of Metarhizium species.</title>
        <authorList>
            <person name="Pattemore J.A."/>
            <person name="Hane J.K."/>
            <person name="Williams A.H."/>
            <person name="Wilson B.A."/>
            <person name="Stodart B.J."/>
            <person name="Ash G.J."/>
        </authorList>
    </citation>
    <scope>NUCLEOTIDE SEQUENCE [LARGE SCALE GENOMIC DNA]</scope>
    <source>
        <strain evidence="4">BRIP 53293</strain>
    </source>
</reference>
<keyword evidence="4" id="KW-1185">Reference proteome</keyword>
<evidence type="ECO:0000259" key="2">
    <source>
        <dbReference type="Pfam" id="PF00615"/>
    </source>
</evidence>
<proteinExistence type="predicted"/>
<keyword evidence="1" id="KW-0472">Membrane</keyword>
<dbReference type="Proteomes" id="UP000054544">
    <property type="component" value="Unassembled WGS sequence"/>
</dbReference>
<dbReference type="PANTHER" id="PTHR39466">
    <property type="entry name" value="RGS DOMAIN-CONTAINING PROTEIN"/>
    <property type="match status" value="1"/>
</dbReference>
<dbReference type="Pfam" id="PF00615">
    <property type="entry name" value="RGS"/>
    <property type="match status" value="1"/>
</dbReference>
<dbReference type="Gene3D" id="1.10.167.10">
    <property type="entry name" value="Regulator of G-protein Signalling 4, domain 2"/>
    <property type="match status" value="1"/>
</dbReference>
<organism evidence="3 4">
    <name type="scientific">Metarhizium anisopliae BRIP 53293</name>
    <dbReference type="NCBI Taxonomy" id="1291518"/>
    <lineage>
        <taxon>Eukaryota</taxon>
        <taxon>Fungi</taxon>
        <taxon>Dikarya</taxon>
        <taxon>Ascomycota</taxon>
        <taxon>Pezizomycotina</taxon>
        <taxon>Sordariomycetes</taxon>
        <taxon>Hypocreomycetidae</taxon>
        <taxon>Hypocreales</taxon>
        <taxon>Clavicipitaceae</taxon>
        <taxon>Metarhizium</taxon>
    </lineage>
</organism>
<name>A0A0D9NQY0_METAN</name>